<gene>
    <name evidence="1" type="ORF">DY000_02018230</name>
</gene>
<evidence type="ECO:0000313" key="1">
    <source>
        <dbReference type="EMBL" id="KAF3562732.1"/>
    </source>
</evidence>
<protein>
    <recommendedName>
        <fullName evidence="3">Mitochondrial fission protein ELM1</fullName>
    </recommendedName>
</protein>
<sequence>MRPILLPDPPTLSTGVPEIFEQGGSQNVVRRAVVIGNGFPGSENQCIGLARALGLAQNHLLYRVTRPKGGINEWLHWLPVGFHKKLDFILRHLYLYSRLMLGSKHSKYIASENGGSVGLSSILEADVKSIVSMARDTYEKDGPLVVIACGRDTVSIASSIRRLASENVFVVQVLTTGALHGIDYATLRKSASAWHDEFASLPKPLVVVNIGWPRRNCRYGADLAKQLTDALLSVLEPNPYMGHLAWGDAFVVTADSVSLISEACSTGKPVYVIGADHCKWKIADFHKSLRERGVVRPFTGFEDVSISTFSYNTLDSFPLFHSPWQWNIGSFLMSESWSYPPLNDTAEAAMRVRSALAARGWSLRS</sequence>
<reference evidence="1 2" key="1">
    <citation type="journal article" date="2020" name="BMC Genomics">
        <title>Intraspecific diversification of the crop wild relative Brassica cretica Lam. using demographic model selection.</title>
        <authorList>
            <person name="Kioukis A."/>
            <person name="Michalopoulou V.A."/>
            <person name="Briers L."/>
            <person name="Pirintsos S."/>
            <person name="Studholme D.J."/>
            <person name="Pavlidis P."/>
            <person name="Sarris P.F."/>
        </authorList>
    </citation>
    <scope>NUCLEOTIDE SEQUENCE [LARGE SCALE GENOMIC DNA]</scope>
    <source>
        <strain evidence="2">cv. PFS-1207/04</strain>
    </source>
</reference>
<accession>A0ABQ7CS64</accession>
<dbReference type="PANTHER" id="PTHR33986:SF2">
    <property type="entry name" value="MITOCHONDRIAL FISSION PROTEIN ELM1"/>
    <property type="match status" value="1"/>
</dbReference>
<proteinExistence type="predicted"/>
<dbReference type="PANTHER" id="PTHR33986">
    <property type="entry name" value="OS02G0535700 PROTEIN"/>
    <property type="match status" value="1"/>
</dbReference>
<dbReference type="Pfam" id="PF06258">
    <property type="entry name" value="Mito_fiss_Elm1"/>
    <property type="match status" value="2"/>
</dbReference>
<evidence type="ECO:0000313" key="2">
    <source>
        <dbReference type="Proteomes" id="UP000266723"/>
    </source>
</evidence>
<dbReference type="InterPro" id="IPR009367">
    <property type="entry name" value="Elm1-like"/>
</dbReference>
<keyword evidence="2" id="KW-1185">Reference proteome</keyword>
<comment type="caution">
    <text evidence="1">The sequence shown here is derived from an EMBL/GenBank/DDBJ whole genome shotgun (WGS) entry which is preliminary data.</text>
</comment>
<evidence type="ECO:0008006" key="3">
    <source>
        <dbReference type="Google" id="ProtNLM"/>
    </source>
</evidence>
<dbReference type="EMBL" id="QGKV02000759">
    <property type="protein sequence ID" value="KAF3562732.1"/>
    <property type="molecule type" value="Genomic_DNA"/>
</dbReference>
<name>A0ABQ7CS64_BRACR</name>
<organism evidence="1 2">
    <name type="scientific">Brassica cretica</name>
    <name type="common">Mustard</name>
    <dbReference type="NCBI Taxonomy" id="69181"/>
    <lineage>
        <taxon>Eukaryota</taxon>
        <taxon>Viridiplantae</taxon>
        <taxon>Streptophyta</taxon>
        <taxon>Embryophyta</taxon>
        <taxon>Tracheophyta</taxon>
        <taxon>Spermatophyta</taxon>
        <taxon>Magnoliopsida</taxon>
        <taxon>eudicotyledons</taxon>
        <taxon>Gunneridae</taxon>
        <taxon>Pentapetalae</taxon>
        <taxon>rosids</taxon>
        <taxon>malvids</taxon>
        <taxon>Brassicales</taxon>
        <taxon>Brassicaceae</taxon>
        <taxon>Brassiceae</taxon>
        <taxon>Brassica</taxon>
    </lineage>
</organism>
<dbReference type="Proteomes" id="UP000266723">
    <property type="component" value="Unassembled WGS sequence"/>
</dbReference>